<dbReference type="RefSeq" id="WP_099838984.1">
    <property type="nucleotide sequence ID" value="NZ_PEIK01000004.1"/>
</dbReference>
<reference evidence="2 3" key="1">
    <citation type="submission" date="2017-10" db="EMBL/GenBank/DDBJ databases">
        <title>Reclassification of Eubacterium combesii and discrepancies in the nomenclature of botulinum neurotoxin producing clostridia. Request for an Opinion.</title>
        <authorList>
            <person name="Dobritsa A.P."/>
            <person name="Kutumbaka K.K."/>
            <person name="Samadpour M."/>
        </authorList>
    </citation>
    <scope>NUCLEOTIDE SEQUENCE [LARGE SCALE GENOMIC DNA]</scope>
    <source>
        <strain evidence="2 3">DSM 20696</strain>
    </source>
</reference>
<dbReference type="AlphaFoldDB" id="A0A2G7HKU4"/>
<evidence type="ECO:0000313" key="2">
    <source>
        <dbReference type="EMBL" id="PIH04952.1"/>
    </source>
</evidence>
<dbReference type="Proteomes" id="UP000231322">
    <property type="component" value="Unassembled WGS sequence"/>
</dbReference>
<dbReference type="Pfam" id="PF00561">
    <property type="entry name" value="Abhydrolase_1"/>
    <property type="match status" value="1"/>
</dbReference>
<evidence type="ECO:0000259" key="1">
    <source>
        <dbReference type="Pfam" id="PF00561"/>
    </source>
</evidence>
<dbReference type="PANTHER" id="PTHR42886">
    <property type="entry name" value="RE40534P-RELATED"/>
    <property type="match status" value="1"/>
</dbReference>
<dbReference type="InterPro" id="IPR000073">
    <property type="entry name" value="AB_hydrolase_1"/>
</dbReference>
<keyword evidence="3" id="KW-1185">Reference proteome</keyword>
<feature type="domain" description="AB hydrolase-1" evidence="1">
    <location>
        <begin position="28"/>
        <end position="179"/>
    </location>
</feature>
<comment type="caution">
    <text evidence="2">The sequence shown here is derived from an EMBL/GenBank/DDBJ whole genome shotgun (WGS) entry which is preliminary data.</text>
</comment>
<protein>
    <recommendedName>
        <fullName evidence="1">AB hydrolase-1 domain-containing protein</fullName>
    </recommendedName>
</protein>
<accession>A0A2G7HKU4</accession>
<dbReference type="SUPFAM" id="SSF53474">
    <property type="entry name" value="alpha/beta-Hydrolases"/>
    <property type="match status" value="1"/>
</dbReference>
<organism evidence="2 3">
    <name type="scientific">Clostridium combesii</name>
    <dbReference type="NCBI Taxonomy" id="39481"/>
    <lineage>
        <taxon>Bacteria</taxon>
        <taxon>Bacillati</taxon>
        <taxon>Bacillota</taxon>
        <taxon>Clostridia</taxon>
        <taxon>Eubacteriales</taxon>
        <taxon>Clostridiaceae</taxon>
        <taxon>Clostridium</taxon>
    </lineage>
</organism>
<proteinExistence type="predicted"/>
<evidence type="ECO:0000313" key="3">
    <source>
        <dbReference type="Proteomes" id="UP000231322"/>
    </source>
</evidence>
<dbReference type="PANTHER" id="PTHR42886:SF29">
    <property type="entry name" value="PUMMELIG, ISOFORM A"/>
    <property type="match status" value="1"/>
</dbReference>
<dbReference type="EMBL" id="PEIK01000004">
    <property type="protein sequence ID" value="PIH04952.1"/>
    <property type="molecule type" value="Genomic_DNA"/>
</dbReference>
<name>A0A2G7HKU4_9CLOT</name>
<dbReference type="Gene3D" id="3.40.50.1820">
    <property type="entry name" value="alpha/beta hydrolase"/>
    <property type="match status" value="1"/>
</dbReference>
<dbReference type="InterPro" id="IPR029058">
    <property type="entry name" value="AB_hydrolase_fold"/>
</dbReference>
<sequence>MNFLHEYTKDGLHLPGFHWHPDHKTTCIINIHGILDHILENYIAEDLGKTCIENGYGFLFGHNRGYGTINDISTNIVDKNGDIQTKRFGTTFDVFEDCVYDIQLWIDTAKKLGYKNIILMGHSMGCNKVIYYLSKHKVKELKGVILVSPPDFAGMEKVDPNYKNMLNEAENNIANGHPEKLLSSLVWGFLHLSSGAFCNFFKNENLSETLPIIENPQVFKQLSNINVPILATMGSNDNIIIGSAKEYLQLLKSKATGCTNFSYKIINGADHRYMNKGIDLANEIIDWAEKIKSK</sequence>
<gene>
    <name evidence="2" type="ORF">CS538_07200</name>
</gene>